<dbReference type="Pfam" id="PF13715">
    <property type="entry name" value="CarbopepD_reg_2"/>
    <property type="match status" value="1"/>
</dbReference>
<keyword evidence="1" id="KW-0472">Membrane</keyword>
<dbReference type="SUPFAM" id="SSF49464">
    <property type="entry name" value="Carboxypeptidase regulatory domain-like"/>
    <property type="match status" value="1"/>
</dbReference>
<dbReference type="Pfam" id="PF07715">
    <property type="entry name" value="Plug"/>
    <property type="match status" value="1"/>
</dbReference>
<dbReference type="Proteomes" id="UP000199577">
    <property type="component" value="Unassembled WGS sequence"/>
</dbReference>
<evidence type="ECO:0000256" key="1">
    <source>
        <dbReference type="PROSITE-ProRule" id="PRU01360"/>
    </source>
</evidence>
<dbReference type="Gene3D" id="2.170.130.10">
    <property type="entry name" value="TonB-dependent receptor, plug domain"/>
    <property type="match status" value="1"/>
</dbReference>
<feature type="signal peptide" evidence="2">
    <location>
        <begin position="1"/>
        <end position="23"/>
    </location>
</feature>
<feature type="domain" description="TonB-dependent receptor plug" evidence="3">
    <location>
        <begin position="145"/>
        <end position="253"/>
    </location>
</feature>
<dbReference type="InterPro" id="IPR023997">
    <property type="entry name" value="TonB-dep_OMP_SusC/RagA_CS"/>
</dbReference>
<evidence type="ECO:0000259" key="3">
    <source>
        <dbReference type="Pfam" id="PF07715"/>
    </source>
</evidence>
<dbReference type="InterPro" id="IPR037066">
    <property type="entry name" value="Plug_dom_sf"/>
</dbReference>
<dbReference type="NCBIfam" id="TIGR04056">
    <property type="entry name" value="OMP_RagA_SusC"/>
    <property type="match status" value="1"/>
</dbReference>
<feature type="chain" id="PRO_5011481020" evidence="2">
    <location>
        <begin position="24"/>
        <end position="1074"/>
    </location>
</feature>
<evidence type="ECO:0000313" key="4">
    <source>
        <dbReference type="EMBL" id="SFB90647.1"/>
    </source>
</evidence>
<dbReference type="AlphaFoldDB" id="A0A1I1EUI7"/>
<evidence type="ECO:0000256" key="2">
    <source>
        <dbReference type="SAM" id="SignalP"/>
    </source>
</evidence>
<comment type="subcellular location">
    <subcellularLocation>
        <location evidence="1">Cell outer membrane</location>
        <topology evidence="1">Multi-pass membrane protein</topology>
    </subcellularLocation>
</comment>
<organism evidence="4 5">
    <name type="scientific">Parapedobacter composti</name>
    <dbReference type="NCBI Taxonomy" id="623281"/>
    <lineage>
        <taxon>Bacteria</taxon>
        <taxon>Pseudomonadati</taxon>
        <taxon>Bacteroidota</taxon>
        <taxon>Sphingobacteriia</taxon>
        <taxon>Sphingobacteriales</taxon>
        <taxon>Sphingobacteriaceae</taxon>
        <taxon>Parapedobacter</taxon>
    </lineage>
</organism>
<protein>
    <submittedName>
        <fullName evidence="4">TonB-linked outer membrane protein, SusC/RagA family</fullName>
    </submittedName>
</protein>
<dbReference type="NCBIfam" id="TIGR04057">
    <property type="entry name" value="SusC_RagA_signa"/>
    <property type="match status" value="1"/>
</dbReference>
<dbReference type="STRING" id="623281.SAMN05421747_10224"/>
<name>A0A1I1EUI7_9SPHI</name>
<dbReference type="Gene3D" id="2.60.40.1120">
    <property type="entry name" value="Carboxypeptidase-like, regulatory domain"/>
    <property type="match status" value="1"/>
</dbReference>
<accession>A0A1I1EUI7</accession>
<proteinExistence type="inferred from homology"/>
<dbReference type="InterPro" id="IPR039426">
    <property type="entry name" value="TonB-dep_rcpt-like"/>
</dbReference>
<keyword evidence="1" id="KW-1134">Transmembrane beta strand</keyword>
<keyword evidence="1" id="KW-0812">Transmembrane</keyword>
<dbReference type="GO" id="GO:0009279">
    <property type="term" value="C:cell outer membrane"/>
    <property type="evidence" value="ECO:0007669"/>
    <property type="project" value="UniProtKB-SubCell"/>
</dbReference>
<evidence type="ECO:0000313" key="5">
    <source>
        <dbReference type="Proteomes" id="UP000199577"/>
    </source>
</evidence>
<dbReference type="PROSITE" id="PS52016">
    <property type="entry name" value="TONB_DEPENDENT_REC_3"/>
    <property type="match status" value="1"/>
</dbReference>
<dbReference type="InterPro" id="IPR008969">
    <property type="entry name" value="CarboxyPept-like_regulatory"/>
</dbReference>
<keyword evidence="1" id="KW-0998">Cell outer membrane</keyword>
<dbReference type="EMBL" id="FOLL01000002">
    <property type="protein sequence ID" value="SFB90647.1"/>
    <property type="molecule type" value="Genomic_DNA"/>
</dbReference>
<keyword evidence="1" id="KW-0813">Transport</keyword>
<gene>
    <name evidence="4" type="ORF">SAMN05421747_10224</name>
</gene>
<reference evidence="4 5" key="1">
    <citation type="submission" date="2016-10" db="EMBL/GenBank/DDBJ databases">
        <authorList>
            <person name="de Groot N.N."/>
        </authorList>
    </citation>
    <scope>NUCLEOTIDE SEQUENCE [LARGE SCALE GENOMIC DNA]</scope>
    <source>
        <strain evidence="4 5">DSM 22900</strain>
    </source>
</reference>
<dbReference type="InterPro" id="IPR023996">
    <property type="entry name" value="TonB-dep_OMP_SusC/RagA"/>
</dbReference>
<keyword evidence="5" id="KW-1185">Reference proteome</keyword>
<dbReference type="FunFam" id="2.170.130.10:FF:000003">
    <property type="entry name" value="SusC/RagA family TonB-linked outer membrane protein"/>
    <property type="match status" value="1"/>
</dbReference>
<keyword evidence="2" id="KW-0732">Signal</keyword>
<sequence>MIKIMNKLLLLRLCLFLGTMGMATCCGVVIASDATAGNRVQGASHGERLTSVQDTEVRGTVTDTTGNPLPGVSVVIKGRTVGTATDVNGKYILDVPDDAILVFTMVGFQTQEIAVNGKSVIDVVLEGAEGHLDEAVVVAFGTQKKQSVIGSITTINPSELKVPSSNLTTALAGRLAGVIAFQRSGEPGQDNANFFVRGITTFGANQNPLILIDGIELTTTDLARLPPDDIASFSVMKDATATALYGSRAANGVILVTTKEGREGKARVQFRVEQSLSAPTRNVELADPVTYMKLHNEAILTRDPVGELLYSDEKIDNTVPGSGSLIFPATDWRSELFKDYTSNQRANLSVSGGGSVAKYYVSGNLTQDNGILKVDGRNNFNNNISLTTYNLRSNVNINLTKSTELIVRLSGSFDDYTGPLDGGTAIYRKAMRSNPVLFPATYPVDEDHRFVNHIMFGNFGEGNYLNPYADLVRGYRNYARSNVVAQFEIKQDLSFLLEGLAIRSMTNTTRYSFFDVRRQYAPFYYQLGSHDRRNNTYQVNIINPDGGTDYLTYEPGEKTIQSQFYIETAASYNRQFGKHGVSGMLVNILRNHLTANAATLQGSLPFRNFGLSGRATYAYDSRYFLELNFGYNGTERFYKDHRYGFFPAGGVAWSISNEKFFEPYRDVISNLRLRATYGIVGNDNIGSGRFLYLSEVNMNDPNYGAVFGMDNTYSRNGISVSRYSDENITWEMAKKTNFALELGLFNRMQLTAEYYTELRENILQTRVATPASMGLAAQPAANIGKAKGRGIDLALEYNHAMSNGAWLQGRGNFTYSTGKYLVYEEYDYVNEPWMSRVGHSINQQWGYIAESLFIDDYEVANSPRQNFGQYMAGDIKYRDINGDGQITTLDQVPLGYPTVPEIIYGMGFSAGFKNFDISAFFQGLARESFWIDPRATAPFINVRYQSEIDNGQLAGVNLQNQLLKAYAESHWSEDNRDIYAMWPRLSPVYYTNNGQNSTWFMRDGTFLRLKQVELGYSLPKRLIDRVNMTSLRIYLTGTNLLTWSRFKLWDVEMAGNGLGYPVQRVFNLGINASF</sequence>
<dbReference type="InterPro" id="IPR012910">
    <property type="entry name" value="Plug_dom"/>
</dbReference>
<dbReference type="SUPFAM" id="SSF56935">
    <property type="entry name" value="Porins"/>
    <property type="match status" value="1"/>
</dbReference>
<comment type="similarity">
    <text evidence="1">Belongs to the TonB-dependent receptor family.</text>
</comment>